<dbReference type="Pfam" id="PF13546">
    <property type="entry name" value="DDE_5"/>
    <property type="match status" value="1"/>
</dbReference>
<evidence type="ECO:0000313" key="4">
    <source>
        <dbReference type="Proteomes" id="UP000498980"/>
    </source>
</evidence>
<dbReference type="InterPro" id="IPR038721">
    <property type="entry name" value="IS701-like_DDE_dom"/>
</dbReference>
<dbReference type="AlphaFoldDB" id="A0A7J0BYA8"/>
<comment type="caution">
    <text evidence="2">The sequence shown here is derived from an EMBL/GenBank/DDBJ whole genome shotgun (WGS) entry which is preliminary data.</text>
</comment>
<evidence type="ECO:0000259" key="1">
    <source>
        <dbReference type="Pfam" id="PF13546"/>
    </source>
</evidence>
<reference evidence="3 5" key="2">
    <citation type="submission" date="2020-07" db="EMBL/GenBank/DDBJ databases">
        <title>Sequencing the genomes of 1000 actinobacteria strains.</title>
        <authorList>
            <person name="Klenk H.-P."/>
        </authorList>
    </citation>
    <scope>NUCLEOTIDE SEQUENCE [LARGE SCALE GENOMIC DNA]</scope>
    <source>
        <strain evidence="3 5">DSM 41455</strain>
    </source>
</reference>
<dbReference type="EMBL" id="BLWC01000001">
    <property type="protein sequence ID" value="GFM95219.1"/>
    <property type="molecule type" value="Genomic_DNA"/>
</dbReference>
<protein>
    <submittedName>
        <fullName evidence="3">SRSO17 transposase</fullName>
    </submittedName>
</protein>
<dbReference type="RefSeq" id="WP_173310145.1">
    <property type="nucleotide sequence ID" value="NZ_BAAAUE010000008.1"/>
</dbReference>
<dbReference type="EMBL" id="JACCCF010000001">
    <property type="protein sequence ID" value="NYE39028.1"/>
    <property type="molecule type" value="Genomic_DNA"/>
</dbReference>
<gene>
    <name evidence="3" type="ORF">HEB29_000039</name>
    <name evidence="2" type="ORF">Sfulv_00300</name>
</gene>
<dbReference type="Proteomes" id="UP000498980">
    <property type="component" value="Unassembled WGS sequence"/>
</dbReference>
<sequence length="69" mass="7317">MVTSLPTEGALLLADETGGIKKGTKSVEVARQYTGVVGNVENAQVSVHLPEGSRLGRVIIDRELYAGQH</sequence>
<feature type="domain" description="Transposase IS701-like DDE" evidence="1">
    <location>
        <begin position="4"/>
        <end position="50"/>
    </location>
</feature>
<evidence type="ECO:0000313" key="3">
    <source>
        <dbReference type="EMBL" id="NYE39028.1"/>
    </source>
</evidence>
<keyword evidence="4" id="KW-1185">Reference proteome</keyword>
<reference evidence="2 4" key="1">
    <citation type="submission" date="2020-05" db="EMBL/GenBank/DDBJ databases">
        <title>Whole genome shotgun sequence of Streptomyces fulvorobeus NBRC 15897.</title>
        <authorList>
            <person name="Komaki H."/>
            <person name="Tamura T."/>
        </authorList>
    </citation>
    <scope>NUCLEOTIDE SEQUENCE [LARGE SCALE GENOMIC DNA]</scope>
    <source>
        <strain evidence="2 4">NBRC 15897</strain>
    </source>
</reference>
<evidence type="ECO:0000313" key="5">
    <source>
        <dbReference type="Proteomes" id="UP000530403"/>
    </source>
</evidence>
<name>A0A7J0BYA8_9ACTN</name>
<accession>A0A7J0BYA8</accession>
<organism evidence="2 4">
    <name type="scientific">Streptomyces fulvorobeus</name>
    <dbReference type="NCBI Taxonomy" id="284028"/>
    <lineage>
        <taxon>Bacteria</taxon>
        <taxon>Bacillati</taxon>
        <taxon>Actinomycetota</taxon>
        <taxon>Actinomycetes</taxon>
        <taxon>Kitasatosporales</taxon>
        <taxon>Streptomycetaceae</taxon>
        <taxon>Streptomyces</taxon>
    </lineage>
</organism>
<dbReference type="Proteomes" id="UP000530403">
    <property type="component" value="Unassembled WGS sequence"/>
</dbReference>
<proteinExistence type="predicted"/>
<evidence type="ECO:0000313" key="2">
    <source>
        <dbReference type="EMBL" id="GFM95219.1"/>
    </source>
</evidence>